<dbReference type="GO" id="GO:0005886">
    <property type="term" value="C:plasma membrane"/>
    <property type="evidence" value="ECO:0007669"/>
    <property type="project" value="UniProtKB-SubCell"/>
</dbReference>
<evidence type="ECO:0000256" key="1">
    <source>
        <dbReference type="ARBA" id="ARBA00004651"/>
    </source>
</evidence>
<dbReference type="OrthoDB" id="6427909at2759"/>
<keyword evidence="4 7" id="KW-1133">Transmembrane helix</keyword>
<evidence type="ECO:0000256" key="5">
    <source>
        <dbReference type="ARBA" id="ARBA00023136"/>
    </source>
</evidence>
<evidence type="ECO:0000256" key="2">
    <source>
        <dbReference type="ARBA" id="ARBA00022475"/>
    </source>
</evidence>
<evidence type="ECO:0000256" key="7">
    <source>
        <dbReference type="SAM" id="Phobius"/>
    </source>
</evidence>
<feature type="transmembrane region" description="Helical" evidence="7">
    <location>
        <begin position="14"/>
        <end position="36"/>
    </location>
</feature>
<comment type="subcellular location">
    <subcellularLocation>
        <location evidence="1">Cell membrane</location>
        <topology evidence="1">Multi-pass membrane protein</topology>
    </subcellularLocation>
</comment>
<keyword evidence="6" id="KW-0675">Receptor</keyword>
<evidence type="ECO:0000256" key="4">
    <source>
        <dbReference type="ARBA" id="ARBA00022989"/>
    </source>
</evidence>
<evidence type="ECO:0000313" key="9">
    <source>
        <dbReference type="Proteomes" id="UP000499080"/>
    </source>
</evidence>
<feature type="transmembrane region" description="Helical" evidence="7">
    <location>
        <begin position="82"/>
        <end position="99"/>
    </location>
</feature>
<dbReference type="InterPro" id="IPR013604">
    <property type="entry name" value="7TM_chemorcpt"/>
</dbReference>
<feature type="transmembrane region" description="Helical" evidence="7">
    <location>
        <begin position="230"/>
        <end position="250"/>
    </location>
</feature>
<feature type="transmembrane region" description="Helical" evidence="7">
    <location>
        <begin position="139"/>
        <end position="158"/>
    </location>
</feature>
<keyword evidence="2" id="KW-1003">Cell membrane</keyword>
<dbReference type="EMBL" id="BGPR01157322">
    <property type="protein sequence ID" value="GBL82327.1"/>
    <property type="molecule type" value="Genomic_DNA"/>
</dbReference>
<dbReference type="GO" id="GO:0050909">
    <property type="term" value="P:sensory perception of taste"/>
    <property type="evidence" value="ECO:0007669"/>
    <property type="project" value="InterPro"/>
</dbReference>
<feature type="transmembrane region" description="Helical" evidence="7">
    <location>
        <begin position="56"/>
        <end position="76"/>
    </location>
</feature>
<comment type="caution">
    <text evidence="8">The sequence shown here is derived from an EMBL/GenBank/DDBJ whole genome shotgun (WGS) entry which is preliminary data.</text>
</comment>
<dbReference type="AlphaFoldDB" id="A0A4Y2AS61"/>
<keyword evidence="5 7" id="KW-0472">Membrane</keyword>
<dbReference type="Pfam" id="PF08395">
    <property type="entry name" value="7tm_7"/>
    <property type="match status" value="1"/>
</dbReference>
<evidence type="ECO:0000313" key="8">
    <source>
        <dbReference type="EMBL" id="GBL82327.1"/>
    </source>
</evidence>
<protein>
    <recommendedName>
        <fullName evidence="10">Gustatory receptor</fullName>
    </recommendedName>
</protein>
<keyword evidence="3 7" id="KW-0812">Transmembrane</keyword>
<organism evidence="8 9">
    <name type="scientific">Araneus ventricosus</name>
    <name type="common">Orbweaver spider</name>
    <name type="synonym">Epeira ventricosa</name>
    <dbReference type="NCBI Taxonomy" id="182803"/>
    <lineage>
        <taxon>Eukaryota</taxon>
        <taxon>Metazoa</taxon>
        <taxon>Ecdysozoa</taxon>
        <taxon>Arthropoda</taxon>
        <taxon>Chelicerata</taxon>
        <taxon>Arachnida</taxon>
        <taxon>Araneae</taxon>
        <taxon>Araneomorphae</taxon>
        <taxon>Entelegynae</taxon>
        <taxon>Araneoidea</taxon>
        <taxon>Araneidae</taxon>
        <taxon>Araneus</taxon>
    </lineage>
</organism>
<dbReference type="Proteomes" id="UP000499080">
    <property type="component" value="Unassembled WGS sequence"/>
</dbReference>
<name>A0A4Y2AS61_ARAVE</name>
<dbReference type="PANTHER" id="PTHR21421">
    <property type="entry name" value="GUSTATORY RECEPTOR"/>
    <property type="match status" value="1"/>
</dbReference>
<keyword evidence="9" id="KW-1185">Reference proteome</keyword>
<feature type="transmembrane region" description="Helical" evidence="7">
    <location>
        <begin position="178"/>
        <end position="199"/>
    </location>
</feature>
<dbReference type="GO" id="GO:0051606">
    <property type="term" value="P:detection of stimulus"/>
    <property type="evidence" value="ECO:0007669"/>
    <property type="project" value="UniProtKB-ARBA"/>
</dbReference>
<evidence type="ECO:0000256" key="6">
    <source>
        <dbReference type="ARBA" id="ARBA00023170"/>
    </source>
</evidence>
<reference evidence="8 9" key="1">
    <citation type="journal article" date="2019" name="Sci. Rep.">
        <title>Orb-weaving spider Araneus ventricosus genome elucidates the spidroin gene catalogue.</title>
        <authorList>
            <person name="Kono N."/>
            <person name="Nakamura H."/>
            <person name="Ohtoshi R."/>
            <person name="Moran D.A.P."/>
            <person name="Shinohara A."/>
            <person name="Yoshida Y."/>
            <person name="Fujiwara M."/>
            <person name="Mori M."/>
            <person name="Tomita M."/>
            <person name="Arakawa K."/>
        </authorList>
    </citation>
    <scope>NUCLEOTIDE SEQUENCE [LARGE SCALE GENOMIC DNA]</scope>
</reference>
<dbReference type="GO" id="GO:0038023">
    <property type="term" value="F:signaling receptor activity"/>
    <property type="evidence" value="ECO:0007669"/>
    <property type="project" value="UniProtKB-ARBA"/>
</dbReference>
<dbReference type="PANTHER" id="PTHR21421:SF29">
    <property type="entry name" value="GUSTATORY RECEPTOR 5A FOR TREHALOSE-RELATED"/>
    <property type="match status" value="1"/>
</dbReference>
<sequence length="279" mass="31697">QRLGSSLNVIFKPIWGKIGVVVTVGVPLMLWISISVHPKESNCETVVTYYSFNNSYVPEGYNCAVFCIIILFHQFAAYTLRTSLAVLYVILCCHFSTLLQQLSKQTFKGLDGAGYSTIKHHLVTHELLMKALKTFERTMSLPIFLIGIGDCIAMFYSFVKLDPFHQSGERWFLEHYTFWLYLATLRAVLSFLCVSLAASRVHEACKNTKDVQEEMIKMVIASDHKHKKELLLLLVSHNSPPFTLSAWGFFHFDRGMVLSAIGSILTYSLLILQLDTNKK</sequence>
<accession>A0A4Y2AS61</accession>
<proteinExistence type="predicted"/>
<gene>
    <name evidence="8" type="ORF">AVEN_186703_1</name>
</gene>
<evidence type="ECO:0000256" key="3">
    <source>
        <dbReference type="ARBA" id="ARBA00022692"/>
    </source>
</evidence>
<feature type="non-terminal residue" evidence="8">
    <location>
        <position position="1"/>
    </location>
</feature>
<feature type="transmembrane region" description="Helical" evidence="7">
    <location>
        <begin position="256"/>
        <end position="274"/>
    </location>
</feature>
<evidence type="ECO:0008006" key="10">
    <source>
        <dbReference type="Google" id="ProtNLM"/>
    </source>
</evidence>